<dbReference type="EMBL" id="AKKV01000005">
    <property type="protein sequence ID" value="EIT87406.1"/>
    <property type="molecule type" value="Genomic_DNA"/>
</dbReference>
<gene>
    <name evidence="3" type="ORF">A374_00490</name>
</gene>
<accession>I8J6G1</accession>
<keyword evidence="1" id="KW-0472">Membrane</keyword>
<comment type="caution">
    <text evidence="3">The sequence shown here is derived from an EMBL/GenBank/DDBJ whole genome shotgun (WGS) entry which is preliminary data.</text>
</comment>
<dbReference type="PANTHER" id="PTHR30336">
    <property type="entry name" value="INNER MEMBRANE PROTEIN, PROBABLE PERMEASE"/>
    <property type="match status" value="1"/>
</dbReference>
<protein>
    <recommendedName>
        <fullName evidence="2">DUF218 domain-containing protein</fullName>
    </recommendedName>
</protein>
<reference evidence="3 4" key="1">
    <citation type="journal article" date="2012" name="J. Bacteriol.">
        <title>Genome of Bacillus macauensis ZFHKF-1, a Long-Chain-Forming Bacterium.</title>
        <authorList>
            <person name="Cai L."/>
            <person name="Zhang T."/>
        </authorList>
    </citation>
    <scope>NUCLEOTIDE SEQUENCE [LARGE SCALE GENOMIC DNA]</scope>
    <source>
        <strain evidence="3 4">ZFHKF-1</strain>
    </source>
</reference>
<keyword evidence="1" id="KW-0812">Transmembrane</keyword>
<dbReference type="PANTHER" id="PTHR30336:SF20">
    <property type="entry name" value="DUF218 DOMAIN-CONTAINING PROTEIN"/>
    <property type="match status" value="1"/>
</dbReference>
<dbReference type="OrthoDB" id="9782395at2"/>
<evidence type="ECO:0000259" key="2">
    <source>
        <dbReference type="Pfam" id="PF02698"/>
    </source>
</evidence>
<keyword evidence="4" id="KW-1185">Reference proteome</keyword>
<dbReference type="InterPro" id="IPR003848">
    <property type="entry name" value="DUF218"/>
</dbReference>
<dbReference type="PATRIC" id="fig|1196324.3.peg.100"/>
<organism evidence="3 4">
    <name type="scientific">Fictibacillus macauensis ZFHKF-1</name>
    <dbReference type="NCBI Taxonomy" id="1196324"/>
    <lineage>
        <taxon>Bacteria</taxon>
        <taxon>Bacillati</taxon>
        <taxon>Bacillota</taxon>
        <taxon>Bacilli</taxon>
        <taxon>Bacillales</taxon>
        <taxon>Fictibacillaceae</taxon>
        <taxon>Fictibacillus</taxon>
    </lineage>
</organism>
<dbReference type="Proteomes" id="UP000004080">
    <property type="component" value="Unassembled WGS sequence"/>
</dbReference>
<dbReference type="InterPro" id="IPR051599">
    <property type="entry name" value="Cell_Envelope_Assoc"/>
</dbReference>
<sequence length="211" mass="24311">MIKRISKWIVRLALLLVFLYVFSTLFVYFYSFKDDTRKADAVIVLGAAVWFNKPSPVLKERIDHGIDLYKKGYAKKIIFTGGKYNAETPSESSISKKYAIKQGVPANDIYIEESSRITEQNLQNAKHIMDHEHLKNALIVSDPYHMRRAMTMAAFTGIKAFTSPTEHSAYRTWGKKLPFLSHEGINLAGYVITYPARWINHNYIKITWTDL</sequence>
<proteinExistence type="predicted"/>
<dbReference type="CDD" id="cd06259">
    <property type="entry name" value="YdcF-like"/>
    <property type="match status" value="1"/>
</dbReference>
<dbReference type="RefSeq" id="WP_007200209.1">
    <property type="nucleotide sequence ID" value="NZ_AKKV01000005.1"/>
</dbReference>
<keyword evidence="1" id="KW-1133">Transmembrane helix</keyword>
<name>I8J6G1_9BACL</name>
<feature type="transmembrane region" description="Helical" evidence="1">
    <location>
        <begin position="12"/>
        <end position="30"/>
    </location>
</feature>
<dbReference type="InterPro" id="IPR014729">
    <property type="entry name" value="Rossmann-like_a/b/a_fold"/>
</dbReference>
<dbReference type="STRING" id="1196324.A374_00490"/>
<dbReference type="Gene3D" id="3.40.50.620">
    <property type="entry name" value="HUPs"/>
    <property type="match status" value="1"/>
</dbReference>
<evidence type="ECO:0000313" key="3">
    <source>
        <dbReference type="EMBL" id="EIT87406.1"/>
    </source>
</evidence>
<evidence type="ECO:0000313" key="4">
    <source>
        <dbReference type="Proteomes" id="UP000004080"/>
    </source>
</evidence>
<dbReference type="eggNOG" id="COG1434">
    <property type="taxonomic scope" value="Bacteria"/>
</dbReference>
<evidence type="ECO:0000256" key="1">
    <source>
        <dbReference type="SAM" id="Phobius"/>
    </source>
</evidence>
<dbReference type="GO" id="GO:0005886">
    <property type="term" value="C:plasma membrane"/>
    <property type="evidence" value="ECO:0007669"/>
    <property type="project" value="TreeGrafter"/>
</dbReference>
<feature type="domain" description="DUF218" evidence="2">
    <location>
        <begin position="40"/>
        <end position="172"/>
    </location>
</feature>
<dbReference type="Pfam" id="PF02698">
    <property type="entry name" value="DUF218"/>
    <property type="match status" value="1"/>
</dbReference>
<dbReference type="AlphaFoldDB" id="I8J6G1"/>